<feature type="binding site" evidence="7">
    <location>
        <position position="103"/>
    </location>
    <ligand>
        <name>substrate</name>
    </ligand>
</feature>
<gene>
    <name evidence="8" type="ORF">T310_3128</name>
</gene>
<dbReference type="AlphaFoldDB" id="A0A0F4YYY4"/>
<dbReference type="Gene3D" id="2.70.98.10">
    <property type="match status" value="1"/>
</dbReference>
<name>A0A0F4YYY4_RASE3</name>
<accession>A0A0F4YYY4</accession>
<dbReference type="InterPro" id="IPR014718">
    <property type="entry name" value="GH-type_carb-bd"/>
</dbReference>
<dbReference type="CDD" id="cd09020">
    <property type="entry name" value="D-hex-6-P-epi_like"/>
    <property type="match status" value="1"/>
</dbReference>
<dbReference type="InterPro" id="IPR011013">
    <property type="entry name" value="Gal_mutarotase_sf_dom"/>
</dbReference>
<evidence type="ECO:0000256" key="4">
    <source>
        <dbReference type="ARBA" id="ARBA00023235"/>
    </source>
</evidence>
<comment type="caution">
    <text evidence="8">The sequence shown here is derived from an EMBL/GenBank/DDBJ whole genome shotgun (WGS) entry which is preliminary data.</text>
</comment>
<evidence type="ECO:0000256" key="7">
    <source>
        <dbReference type="PIRSR" id="PIRSR016020-2"/>
    </source>
</evidence>
<feature type="active site" evidence="6">
    <location>
        <position position="305"/>
    </location>
</feature>
<dbReference type="InterPro" id="IPR025532">
    <property type="entry name" value="G6P_1-epimerase"/>
</dbReference>
<organism evidence="8 9">
    <name type="scientific">Rasamsonia emersonii (strain ATCC 16479 / CBS 393.64 / IMI 116815)</name>
    <dbReference type="NCBI Taxonomy" id="1408163"/>
    <lineage>
        <taxon>Eukaryota</taxon>
        <taxon>Fungi</taxon>
        <taxon>Dikarya</taxon>
        <taxon>Ascomycota</taxon>
        <taxon>Pezizomycotina</taxon>
        <taxon>Eurotiomycetes</taxon>
        <taxon>Eurotiomycetidae</taxon>
        <taxon>Eurotiales</taxon>
        <taxon>Trichocomaceae</taxon>
        <taxon>Rasamsonia</taxon>
    </lineage>
</organism>
<proteinExistence type="inferred from homology"/>
<evidence type="ECO:0000313" key="8">
    <source>
        <dbReference type="EMBL" id="KKA22833.1"/>
    </source>
</evidence>
<dbReference type="EMBL" id="LASV01000122">
    <property type="protein sequence ID" value="KKA22833.1"/>
    <property type="molecule type" value="Genomic_DNA"/>
</dbReference>
<comment type="function">
    <text evidence="5">Catalyzes the interconversion between the alpha and beta anomers from at least three hexose 6-phosphate sugars (Glc6P, Gal6P, and Man6P).</text>
</comment>
<dbReference type="SUPFAM" id="SSF74650">
    <property type="entry name" value="Galactose mutarotase-like"/>
    <property type="match status" value="1"/>
</dbReference>
<evidence type="ECO:0000256" key="1">
    <source>
        <dbReference type="ARBA" id="ARBA00001096"/>
    </source>
</evidence>
<dbReference type="OrthoDB" id="1659429at2759"/>
<protein>
    <recommendedName>
        <fullName evidence="3 5">Glucose-6-phosphate 1-epimerase</fullName>
        <ecNumber evidence="3 5">5.1.3.15</ecNumber>
    </recommendedName>
</protein>
<evidence type="ECO:0000256" key="2">
    <source>
        <dbReference type="ARBA" id="ARBA00005866"/>
    </source>
</evidence>
<dbReference type="EC" id="5.1.3.15" evidence="3 5"/>
<evidence type="ECO:0000313" key="9">
    <source>
        <dbReference type="Proteomes" id="UP000053958"/>
    </source>
</evidence>
<dbReference type="GeneID" id="25315478"/>
<evidence type="ECO:0000256" key="5">
    <source>
        <dbReference type="PIRNR" id="PIRNR016020"/>
    </source>
</evidence>
<dbReference type="PIRSF" id="PIRSF016020">
    <property type="entry name" value="PHexose_mutarotase"/>
    <property type="match status" value="1"/>
</dbReference>
<keyword evidence="4 5" id="KW-0413">Isomerase</keyword>
<keyword evidence="9" id="KW-1185">Reference proteome</keyword>
<evidence type="ECO:0000256" key="6">
    <source>
        <dbReference type="PIRSR" id="PIRSR016020-1"/>
    </source>
</evidence>
<comment type="similarity">
    <text evidence="2 5">Belongs to the glucose-6-phosphate 1-epimerase family.</text>
</comment>
<dbReference type="Proteomes" id="UP000053958">
    <property type="component" value="Unassembled WGS sequence"/>
</dbReference>
<dbReference type="GO" id="GO:0030246">
    <property type="term" value="F:carbohydrate binding"/>
    <property type="evidence" value="ECO:0007669"/>
    <property type="project" value="UniProtKB-UniRule"/>
</dbReference>
<dbReference type="PANTHER" id="PTHR11122:SF13">
    <property type="entry name" value="GLUCOSE-6-PHOSPHATE 1-EPIMERASE"/>
    <property type="match status" value="1"/>
</dbReference>
<dbReference type="GO" id="GO:0005737">
    <property type="term" value="C:cytoplasm"/>
    <property type="evidence" value="ECO:0007669"/>
    <property type="project" value="TreeGrafter"/>
</dbReference>
<dbReference type="GO" id="GO:0047938">
    <property type="term" value="F:glucose-6-phosphate 1-epimerase activity"/>
    <property type="evidence" value="ECO:0007669"/>
    <property type="project" value="UniProtKB-UniRule"/>
</dbReference>
<dbReference type="Pfam" id="PF01263">
    <property type="entry name" value="Aldose_epim"/>
    <property type="match status" value="1"/>
</dbReference>
<dbReference type="InterPro" id="IPR008183">
    <property type="entry name" value="Aldose_1/G6P_1-epimerase"/>
</dbReference>
<comment type="catalytic activity">
    <reaction evidence="1">
        <text>alpha-D-glucose 6-phosphate = beta-D-glucose 6-phosphate</text>
        <dbReference type="Rhea" id="RHEA:16249"/>
        <dbReference type="ChEBI" id="CHEBI:58225"/>
        <dbReference type="ChEBI" id="CHEBI:58247"/>
        <dbReference type="EC" id="5.1.3.15"/>
    </reaction>
</comment>
<feature type="binding site" evidence="7">
    <location>
        <position position="98"/>
    </location>
    <ligand>
        <name>substrate</name>
    </ligand>
</feature>
<sequence>MDRSNKPAAIGVAASLPQPTVTIHDNRIEATLPSGESVQVYLYGATVTSWKLANGEEQLFVSSKAHLDGSKAIRGGIPVVFPVFGPPPKNHATSALPQHGFARSTNWEFLGKSTSESLGSDKSKTHNAVKLDFGLSSDMLSEEFRKAWPYEFGLVYSVTLSSEGLETSLQVQNKGTEAFEFHVLLHNYFRVKASDFTPSLGVNSLANAATFFNLQNKSYTDKTDNYALKTESSPAIAITQETDRVYQDVDPAVPVIVATADDDSAPLSITRQGLNTITLWNPWTEKAKGMSDFGDEEYKEMVCVEPGAVGGWQTLEAGEFWEGSQTIRPRL</sequence>
<dbReference type="STRING" id="1408163.A0A0F4YYY4"/>
<feature type="active site" evidence="6">
    <location>
        <position position="186"/>
    </location>
</feature>
<evidence type="ECO:0000256" key="3">
    <source>
        <dbReference type="ARBA" id="ARBA00012083"/>
    </source>
</evidence>
<dbReference type="RefSeq" id="XP_013329445.1">
    <property type="nucleotide sequence ID" value="XM_013473991.1"/>
</dbReference>
<dbReference type="PANTHER" id="PTHR11122">
    <property type="entry name" value="APOSPORY-ASSOCIATED PROTEIN C-RELATED"/>
    <property type="match status" value="1"/>
</dbReference>
<feature type="binding site" evidence="7">
    <location>
        <position position="74"/>
    </location>
    <ligand>
        <name>substrate</name>
    </ligand>
</feature>
<reference evidence="8 9" key="1">
    <citation type="submission" date="2015-04" db="EMBL/GenBank/DDBJ databases">
        <authorList>
            <person name="Heijne W.H."/>
            <person name="Fedorova N.D."/>
            <person name="Nierman W.C."/>
            <person name="Vollebregt A.W."/>
            <person name="Zhao Z."/>
            <person name="Wu L."/>
            <person name="Kumar M."/>
            <person name="Stam H."/>
            <person name="van den Berg M.A."/>
            <person name="Pel H.J."/>
        </authorList>
    </citation>
    <scope>NUCLEOTIDE SEQUENCE [LARGE SCALE GENOMIC DNA]</scope>
    <source>
        <strain evidence="8 9">CBS 393.64</strain>
    </source>
</reference>
<dbReference type="GO" id="GO:0005975">
    <property type="term" value="P:carbohydrate metabolic process"/>
    <property type="evidence" value="ECO:0007669"/>
    <property type="project" value="InterPro"/>
</dbReference>